<accession>A0A4Y2TTQ9</accession>
<evidence type="ECO:0000313" key="2">
    <source>
        <dbReference type="Proteomes" id="UP000499080"/>
    </source>
</evidence>
<gene>
    <name evidence="1" type="ORF">AVEN_182017_1</name>
</gene>
<sequence>MWSSCLNCRAVSEFGFNRLKKGFQIAYSVSSPLYDAKKVATAGAFSPPVLENGACYYRLAPFSPPALGRMRESVGETTSTSLVCVQRQTDRRNSTKCVFRTQEGLKRGG</sequence>
<dbReference type="Proteomes" id="UP000499080">
    <property type="component" value="Unassembled WGS sequence"/>
</dbReference>
<proteinExistence type="predicted"/>
<dbReference type="AlphaFoldDB" id="A0A4Y2TTQ9"/>
<reference evidence="1 2" key="1">
    <citation type="journal article" date="2019" name="Sci. Rep.">
        <title>Orb-weaving spider Araneus ventricosus genome elucidates the spidroin gene catalogue.</title>
        <authorList>
            <person name="Kono N."/>
            <person name="Nakamura H."/>
            <person name="Ohtoshi R."/>
            <person name="Moran D.A.P."/>
            <person name="Shinohara A."/>
            <person name="Yoshida Y."/>
            <person name="Fujiwara M."/>
            <person name="Mori M."/>
            <person name="Tomita M."/>
            <person name="Arakawa K."/>
        </authorList>
    </citation>
    <scope>NUCLEOTIDE SEQUENCE [LARGE SCALE GENOMIC DNA]</scope>
</reference>
<organism evidence="1 2">
    <name type="scientific">Araneus ventricosus</name>
    <name type="common">Orbweaver spider</name>
    <name type="synonym">Epeira ventricosa</name>
    <dbReference type="NCBI Taxonomy" id="182803"/>
    <lineage>
        <taxon>Eukaryota</taxon>
        <taxon>Metazoa</taxon>
        <taxon>Ecdysozoa</taxon>
        <taxon>Arthropoda</taxon>
        <taxon>Chelicerata</taxon>
        <taxon>Arachnida</taxon>
        <taxon>Araneae</taxon>
        <taxon>Araneomorphae</taxon>
        <taxon>Entelegynae</taxon>
        <taxon>Araneoidea</taxon>
        <taxon>Araneidae</taxon>
        <taxon>Araneus</taxon>
    </lineage>
</organism>
<protein>
    <submittedName>
        <fullName evidence="1">Uncharacterized protein</fullName>
    </submittedName>
</protein>
<comment type="caution">
    <text evidence="1">The sequence shown here is derived from an EMBL/GenBank/DDBJ whole genome shotgun (WGS) entry which is preliminary data.</text>
</comment>
<keyword evidence="2" id="KW-1185">Reference proteome</keyword>
<dbReference type="EMBL" id="BGPR01031122">
    <property type="protein sequence ID" value="GBO04005.1"/>
    <property type="molecule type" value="Genomic_DNA"/>
</dbReference>
<evidence type="ECO:0000313" key="1">
    <source>
        <dbReference type="EMBL" id="GBO04005.1"/>
    </source>
</evidence>
<name>A0A4Y2TTQ9_ARAVE</name>